<dbReference type="EMBL" id="LR031876">
    <property type="protein sequence ID" value="VDD36432.1"/>
    <property type="molecule type" value="Genomic_DNA"/>
</dbReference>
<protein>
    <submittedName>
        <fullName evidence="2">Uncharacterized protein</fullName>
    </submittedName>
</protein>
<evidence type="ECO:0000313" key="2">
    <source>
        <dbReference type="EMBL" id="VDD36432.1"/>
    </source>
</evidence>
<dbReference type="AlphaFoldDB" id="A0A3P6EWH6"/>
<name>A0A3P6EWH6_BRAOL</name>
<feature type="transmembrane region" description="Helical" evidence="1">
    <location>
        <begin position="56"/>
        <end position="75"/>
    </location>
</feature>
<keyword evidence="1" id="KW-1133">Transmembrane helix</keyword>
<proteinExistence type="predicted"/>
<keyword evidence="1" id="KW-0472">Membrane</keyword>
<sequence>MTLELRTIALIYDARMEFNFCWFYLCAPWWPLCRLSAILSLTAVCSLTVVCSPLTVFILALGAVCLYFSFWWQLIEKLIGILSWNMIVAGTDYRLSHVWSSLFFQYFLIYGVNWMNKRCWYCKDLPPSKCSPLHLVHVLSYGLH</sequence>
<reference evidence="2" key="1">
    <citation type="submission" date="2018-11" db="EMBL/GenBank/DDBJ databases">
        <authorList>
            <consortium name="Genoscope - CEA"/>
            <person name="William W."/>
        </authorList>
    </citation>
    <scope>NUCLEOTIDE SEQUENCE</scope>
</reference>
<feature type="transmembrane region" description="Helical" evidence="1">
    <location>
        <begin position="95"/>
        <end position="115"/>
    </location>
</feature>
<feature type="transmembrane region" description="Helical" evidence="1">
    <location>
        <begin position="29"/>
        <end position="49"/>
    </location>
</feature>
<accession>A0A3P6EWH6</accession>
<evidence type="ECO:0000256" key="1">
    <source>
        <dbReference type="SAM" id="Phobius"/>
    </source>
</evidence>
<keyword evidence="1" id="KW-0812">Transmembrane</keyword>
<organism evidence="2">
    <name type="scientific">Brassica oleracea</name>
    <name type="common">Wild cabbage</name>
    <dbReference type="NCBI Taxonomy" id="3712"/>
    <lineage>
        <taxon>Eukaryota</taxon>
        <taxon>Viridiplantae</taxon>
        <taxon>Streptophyta</taxon>
        <taxon>Embryophyta</taxon>
        <taxon>Tracheophyta</taxon>
        <taxon>Spermatophyta</taxon>
        <taxon>Magnoliopsida</taxon>
        <taxon>eudicotyledons</taxon>
        <taxon>Gunneridae</taxon>
        <taxon>Pentapetalae</taxon>
        <taxon>rosids</taxon>
        <taxon>malvids</taxon>
        <taxon>Brassicales</taxon>
        <taxon>Brassicaceae</taxon>
        <taxon>Brassiceae</taxon>
        <taxon>Brassica</taxon>
    </lineage>
</organism>
<gene>
    <name evidence="2" type="ORF">BOLC7T41992H</name>
</gene>